<dbReference type="EMBL" id="CP007139">
    <property type="protein sequence ID" value="AIE87704.1"/>
    <property type="molecule type" value="Genomic_DNA"/>
</dbReference>
<name>A0A068NYZ9_FIMGI</name>
<dbReference type="STRING" id="661478.OP10G_4336"/>
<proteinExistence type="inferred from homology"/>
<dbReference type="AlphaFoldDB" id="A0A068NYZ9"/>
<dbReference type="Gene3D" id="3.30.420.150">
    <property type="entry name" value="Exopolyphosphatase. Domain 2"/>
    <property type="match status" value="1"/>
</dbReference>
<dbReference type="HOGENOM" id="CLU_920546_0_0_0"/>
<protein>
    <submittedName>
        <fullName evidence="3">Ppx/GppA phosphatase</fullName>
    </submittedName>
</protein>
<dbReference type="OrthoDB" id="9793035at2"/>
<evidence type="ECO:0000259" key="2">
    <source>
        <dbReference type="Pfam" id="PF02541"/>
    </source>
</evidence>
<accession>A0A068NYZ9</accession>
<dbReference type="InterPro" id="IPR050273">
    <property type="entry name" value="GppA/Ppx_hydrolase"/>
</dbReference>
<dbReference type="KEGG" id="fgi:OP10G_4336"/>
<dbReference type="InterPro" id="IPR043129">
    <property type="entry name" value="ATPase_NBD"/>
</dbReference>
<dbReference type="Proteomes" id="UP000027982">
    <property type="component" value="Chromosome"/>
</dbReference>
<dbReference type="InterPro" id="IPR003695">
    <property type="entry name" value="Ppx_GppA_N"/>
</dbReference>
<keyword evidence="4" id="KW-1185">Reference proteome</keyword>
<sequence length="302" mass="32960">MTRTFAAADIGSNTAHLLVAQTDGELVMRVDNFNEWIPLGEVVARQRKIPKELVAQLIAAVREFRRVAAARQAESLYLFATEGMRAAENHDAVINKITAETGVKIDLISPHREAELSLRGTLLDTRHYGVDLMFEVGGGSAQIGRVIRNTLLETESLALGTGRIIAESGLRNPCPDYALHAAENYIEAALDHGSLGGAARRAVASGGVARGLWRALHPDNEKVLLLEEIEYVVWATCRLPVDRIAVRFGVKSKRAGTLLPGALVYRALMKRFGVREVVVSEFGIREGAILEMAEGKIEAYPL</sequence>
<dbReference type="Pfam" id="PF02541">
    <property type="entry name" value="Ppx-GppA"/>
    <property type="match status" value="1"/>
</dbReference>
<dbReference type="PANTHER" id="PTHR30005">
    <property type="entry name" value="EXOPOLYPHOSPHATASE"/>
    <property type="match status" value="1"/>
</dbReference>
<evidence type="ECO:0000313" key="4">
    <source>
        <dbReference type="Proteomes" id="UP000027982"/>
    </source>
</evidence>
<gene>
    <name evidence="3" type="ORF">OP10G_4336</name>
</gene>
<dbReference type="SUPFAM" id="SSF53067">
    <property type="entry name" value="Actin-like ATPase domain"/>
    <property type="match status" value="2"/>
</dbReference>
<organism evidence="3 4">
    <name type="scientific">Fimbriimonas ginsengisoli Gsoil 348</name>
    <dbReference type="NCBI Taxonomy" id="661478"/>
    <lineage>
        <taxon>Bacteria</taxon>
        <taxon>Bacillati</taxon>
        <taxon>Armatimonadota</taxon>
        <taxon>Fimbriimonadia</taxon>
        <taxon>Fimbriimonadales</taxon>
        <taxon>Fimbriimonadaceae</taxon>
        <taxon>Fimbriimonas</taxon>
    </lineage>
</organism>
<feature type="domain" description="Ppx/GppA phosphatase N-terminal" evidence="2">
    <location>
        <begin position="34"/>
        <end position="293"/>
    </location>
</feature>
<dbReference type="eggNOG" id="COG0248">
    <property type="taxonomic scope" value="Bacteria"/>
</dbReference>
<dbReference type="GO" id="GO:0016462">
    <property type="term" value="F:pyrophosphatase activity"/>
    <property type="evidence" value="ECO:0007669"/>
    <property type="project" value="TreeGrafter"/>
</dbReference>
<comment type="similarity">
    <text evidence="1">Belongs to the GppA/Ppx family.</text>
</comment>
<evidence type="ECO:0000313" key="3">
    <source>
        <dbReference type="EMBL" id="AIE87704.1"/>
    </source>
</evidence>
<dbReference type="PANTHER" id="PTHR30005:SF0">
    <property type="entry name" value="RETROGRADE REGULATION PROTEIN 2"/>
    <property type="match status" value="1"/>
</dbReference>
<dbReference type="RefSeq" id="WP_025228411.1">
    <property type="nucleotide sequence ID" value="NZ_CP007139.1"/>
</dbReference>
<reference evidence="3 4" key="1">
    <citation type="journal article" date="2014" name="PLoS ONE">
        <title>The first complete genome sequence of the class fimbriimonadia in the phylum armatimonadetes.</title>
        <authorList>
            <person name="Hu Z.Y."/>
            <person name="Wang Y.Z."/>
            <person name="Im W.T."/>
            <person name="Wang S.Y."/>
            <person name="Zhao G.P."/>
            <person name="Zheng H.J."/>
            <person name="Quan Z.X."/>
        </authorList>
    </citation>
    <scope>NUCLEOTIDE SEQUENCE [LARGE SCALE GENOMIC DNA]</scope>
    <source>
        <strain evidence="3">Gsoil 348</strain>
    </source>
</reference>
<evidence type="ECO:0000256" key="1">
    <source>
        <dbReference type="ARBA" id="ARBA00007125"/>
    </source>
</evidence>
<dbReference type="Gene3D" id="3.30.420.40">
    <property type="match status" value="1"/>
</dbReference>